<dbReference type="AlphaFoldDB" id="A0AB37US90"/>
<evidence type="ECO:0000259" key="1">
    <source>
        <dbReference type="Pfam" id="PF01844"/>
    </source>
</evidence>
<dbReference type="GO" id="GO:0008270">
    <property type="term" value="F:zinc ion binding"/>
    <property type="evidence" value="ECO:0007669"/>
    <property type="project" value="InterPro"/>
</dbReference>
<gene>
    <name evidence="2" type="ORF">DSM107010_03000</name>
</gene>
<dbReference type="RefSeq" id="WP_015157069.1">
    <property type="nucleotide sequence ID" value="NZ_JAVKZF010000006.1"/>
</dbReference>
<accession>A0AB37US90</accession>
<dbReference type="GO" id="GO:0004519">
    <property type="term" value="F:endonuclease activity"/>
    <property type="evidence" value="ECO:0007669"/>
    <property type="project" value="InterPro"/>
</dbReference>
<keyword evidence="3" id="KW-1185">Reference proteome</keyword>
<dbReference type="Gene3D" id="1.10.30.50">
    <property type="match status" value="1"/>
</dbReference>
<dbReference type="GO" id="GO:0003676">
    <property type="term" value="F:nucleic acid binding"/>
    <property type="evidence" value="ECO:0007669"/>
    <property type="project" value="InterPro"/>
</dbReference>
<name>A0AB37US90_9CYAN</name>
<proteinExistence type="predicted"/>
<organism evidence="2 3">
    <name type="scientific">Chroococcidiopsis cubana SAG 39.79</name>
    <dbReference type="NCBI Taxonomy" id="388085"/>
    <lineage>
        <taxon>Bacteria</taxon>
        <taxon>Bacillati</taxon>
        <taxon>Cyanobacteriota</taxon>
        <taxon>Cyanophyceae</taxon>
        <taxon>Chroococcidiopsidales</taxon>
        <taxon>Chroococcidiopsidaceae</taxon>
        <taxon>Chroococcidiopsis</taxon>
    </lineage>
</organism>
<evidence type="ECO:0000313" key="3">
    <source>
        <dbReference type="Proteomes" id="UP000282574"/>
    </source>
</evidence>
<dbReference type="CDD" id="cd00085">
    <property type="entry name" value="HNHc"/>
    <property type="match status" value="1"/>
</dbReference>
<sequence>MSLEDNSLKELFRLASKIGKKRYHRLTAQDFANYRKFDNWRYINGDGECGTTQESKDWVRSNSDFYCPICGDDYSQKGGKSIDHKLPRSQYPWLSMEFKNLWVICKTCNQEKGEMHWYEYEHYMLVNHPDLYLVIKAVRPIQLLQSLKNKINK</sequence>
<dbReference type="InterPro" id="IPR002711">
    <property type="entry name" value="HNH"/>
</dbReference>
<protein>
    <recommendedName>
        <fullName evidence="1">HNH domain-containing protein</fullName>
    </recommendedName>
</protein>
<dbReference type="EMBL" id="RSCK01000002">
    <property type="protein sequence ID" value="RUT14269.1"/>
    <property type="molecule type" value="Genomic_DNA"/>
</dbReference>
<comment type="caution">
    <text evidence="2">The sequence shown here is derived from an EMBL/GenBank/DDBJ whole genome shotgun (WGS) entry which is preliminary data.</text>
</comment>
<evidence type="ECO:0000313" key="2">
    <source>
        <dbReference type="EMBL" id="RUT14269.1"/>
    </source>
</evidence>
<feature type="domain" description="HNH" evidence="1">
    <location>
        <begin position="67"/>
        <end position="113"/>
    </location>
</feature>
<dbReference type="InterPro" id="IPR003615">
    <property type="entry name" value="HNH_nuc"/>
</dbReference>
<reference evidence="2 3" key="1">
    <citation type="journal article" date="2019" name="Genome Biol. Evol.">
        <title>Day and night: Metabolic profiles and evolutionary relationships of six axenic non-marine cyanobacteria.</title>
        <authorList>
            <person name="Will S.E."/>
            <person name="Henke P."/>
            <person name="Boedeker C."/>
            <person name="Huang S."/>
            <person name="Brinkmann H."/>
            <person name="Rohde M."/>
            <person name="Jarek M."/>
            <person name="Friedl T."/>
            <person name="Seufert S."/>
            <person name="Schumacher M."/>
            <person name="Overmann J."/>
            <person name="Neumann-Schaal M."/>
            <person name="Petersen J."/>
        </authorList>
    </citation>
    <scope>NUCLEOTIDE SEQUENCE [LARGE SCALE GENOMIC DNA]</scope>
    <source>
        <strain evidence="2 3">SAG 39.79</strain>
    </source>
</reference>
<dbReference type="Proteomes" id="UP000282574">
    <property type="component" value="Unassembled WGS sequence"/>
</dbReference>
<dbReference type="Pfam" id="PF01844">
    <property type="entry name" value="HNH"/>
    <property type="match status" value="1"/>
</dbReference>